<dbReference type="Pfam" id="PF13641">
    <property type="entry name" value="Glyco_tranf_2_3"/>
    <property type="match status" value="1"/>
</dbReference>
<dbReference type="GO" id="GO:0016757">
    <property type="term" value="F:glycosyltransferase activity"/>
    <property type="evidence" value="ECO:0007669"/>
    <property type="project" value="UniProtKB-KW"/>
</dbReference>
<keyword evidence="9" id="KW-1185">Reference proteome</keyword>
<feature type="domain" description="Galactofuranosyltransferase-2 C-terminal" evidence="7">
    <location>
        <begin position="479"/>
        <end position="675"/>
    </location>
</feature>
<evidence type="ECO:0000256" key="1">
    <source>
        <dbReference type="ARBA" id="ARBA00004776"/>
    </source>
</evidence>
<reference evidence="8 9" key="1">
    <citation type="journal article" date="2009" name="Stand. Genomic Sci.">
        <title>Complete genome sequence of Brachybacterium faecium type strain (Schefferle 6-10).</title>
        <authorList>
            <person name="Lapidus A."/>
            <person name="Pukall R."/>
            <person name="Labuttii K."/>
            <person name="Copeland A."/>
            <person name="Del Rio T.G."/>
            <person name="Nolan M."/>
            <person name="Chen F."/>
            <person name="Lucas S."/>
            <person name="Tice H."/>
            <person name="Cheng J.F."/>
            <person name="Bruce D."/>
            <person name="Goodwin L."/>
            <person name="Pitluck S."/>
            <person name="Rohde M."/>
            <person name="Goker M."/>
            <person name="Pati A."/>
            <person name="Ivanova N."/>
            <person name="Mavrommatis K."/>
            <person name="Chen A."/>
            <person name="Palaniappan K."/>
            <person name="D'haeseleer P."/>
            <person name="Chain P."/>
            <person name="Bristow J."/>
            <person name="Eisen J.A."/>
            <person name="Markowitz V."/>
            <person name="Hugenholtz P."/>
            <person name="Kyrpides N.C."/>
            <person name="Klenk H.P."/>
        </authorList>
    </citation>
    <scope>NUCLEOTIDE SEQUENCE [LARGE SCALE GENOMIC DNA]</scope>
    <source>
        <strain evidence="9">ATCC 43885 / DSM 4810 / JCM 11609 / LMG 19847 / NBRC 14762 / NCIMB 9860 / 6-10</strain>
    </source>
</reference>
<feature type="compositionally biased region" description="Low complexity" evidence="5">
    <location>
        <begin position="699"/>
        <end position="715"/>
    </location>
</feature>
<sequence>MNVTPAPATTREAADPVEGAPQRLLQRLILPHESSPDIVPLYIEASDVRSGAIGSAFGLGGGADRAARSTAETARAPRSTPAPVDVSELSERHAVRIPAQTMRSFGTYFNAFPASYWRRWTPVRALRLTIRTAGSGQLIVMRSTARGTLQRQEARTVHGAGEQVFELPLTAFGDGGWYWFDAYAGAEDLTILGAEWTADAHLARTEGTFSLSMTTMNKVAYCLENIRTIAQDPDLRSLLDVMYVIDQGADRLSDHAEELGELQDSLGAQLEIIEQGNIGGSGGFSRGMYEAATAGTSTYVINCDDDIVLEPESLLRMSTFADFATRPTLVGAHMFDLNNRSVLHTFGEVVDPWRIQPAVAIPDGETGHDFAQDPLRSTPWLHRRADVDYNGWWSCLIPTETVRAIGLSLPVFIKWDDAEYGLRAKKAGYPTVSLPGAGVWHMSWVDKDDLVGWQAYFHERNRIITALLHSPYERGGRVVKESQFMDIKHLISMQYYTEAGRLMAQRDVLAGPEALHPSIGTKLPEIRAMAASFDDAVAKKDPDLYPPVHVDKPPRKGRPFTEPRRLMLPVWTAKTLAKQLLAPPRARAEENPQAAIAHLDAKWWRLSAYDSALVSNAEGTQVSWYKRDPRQVREMLAEALSAHVALHRGWSTLSERYREASARITSFDAWERTFAENPAPVRERDRVGHDAGSDDAESDTAQAQVQDTAQDPAPAHGGGGSAA</sequence>
<evidence type="ECO:0000259" key="6">
    <source>
        <dbReference type="Pfam" id="PF17994"/>
    </source>
</evidence>
<dbReference type="HOGENOM" id="CLU_019973_0_0_11"/>
<comment type="pathway">
    <text evidence="1">Cell wall biogenesis; cell wall polysaccharide biosynthesis.</text>
</comment>
<dbReference type="InterPro" id="IPR045699">
    <property type="entry name" value="GlfT2_C"/>
</dbReference>
<organism evidence="8 9">
    <name type="scientific">Brachybacterium faecium (strain ATCC 43885 / DSM 4810 / JCM 11609 / LMG 19847 / NBRC 14762 / NCIMB 9860 / 6-10)</name>
    <dbReference type="NCBI Taxonomy" id="446465"/>
    <lineage>
        <taxon>Bacteria</taxon>
        <taxon>Bacillati</taxon>
        <taxon>Actinomycetota</taxon>
        <taxon>Actinomycetes</taxon>
        <taxon>Micrococcales</taxon>
        <taxon>Dermabacteraceae</taxon>
        <taxon>Brachybacterium</taxon>
    </lineage>
</organism>
<dbReference type="OrthoDB" id="3225550at2"/>
<dbReference type="AlphaFoldDB" id="C7ME84"/>
<feature type="compositionally biased region" description="Basic and acidic residues" evidence="5">
    <location>
        <begin position="681"/>
        <end position="692"/>
    </location>
</feature>
<dbReference type="InterPro" id="IPR029044">
    <property type="entry name" value="Nucleotide-diphossugar_trans"/>
</dbReference>
<dbReference type="CAZy" id="GT2">
    <property type="family name" value="Glycosyltransferase Family 2"/>
</dbReference>
<evidence type="ECO:0000256" key="5">
    <source>
        <dbReference type="SAM" id="MobiDB-lite"/>
    </source>
</evidence>
<evidence type="ECO:0000256" key="2">
    <source>
        <dbReference type="ARBA" id="ARBA00006739"/>
    </source>
</evidence>
<dbReference type="InterPro" id="IPR040492">
    <property type="entry name" value="GlfT2_N"/>
</dbReference>
<name>C7ME84_BRAFD</name>
<dbReference type="eggNOG" id="COG1216">
    <property type="taxonomic scope" value="Bacteria"/>
</dbReference>
<keyword evidence="4 8" id="KW-0808">Transferase</keyword>
<evidence type="ECO:0000259" key="7">
    <source>
        <dbReference type="Pfam" id="PF19320"/>
    </source>
</evidence>
<feature type="region of interest" description="Disordered" evidence="5">
    <location>
        <begin position="678"/>
        <end position="723"/>
    </location>
</feature>
<dbReference type="PATRIC" id="fig|446465.5.peg.2067"/>
<accession>C7ME84</accession>
<protein>
    <submittedName>
        <fullName evidence="8">Predicted glycosyltransferase</fullName>
    </submittedName>
</protein>
<dbReference type="SUPFAM" id="SSF53448">
    <property type="entry name" value="Nucleotide-diphospho-sugar transferases"/>
    <property type="match status" value="1"/>
</dbReference>
<evidence type="ECO:0000313" key="9">
    <source>
        <dbReference type="Proteomes" id="UP000001919"/>
    </source>
</evidence>
<dbReference type="PANTHER" id="PTHR43179:SF12">
    <property type="entry name" value="GALACTOFURANOSYLTRANSFERASE GLFT2"/>
    <property type="match status" value="1"/>
</dbReference>
<dbReference type="PANTHER" id="PTHR43179">
    <property type="entry name" value="RHAMNOSYLTRANSFERASE WBBL"/>
    <property type="match status" value="1"/>
</dbReference>
<comment type="similarity">
    <text evidence="2">Belongs to the glycosyltransferase 2 family.</text>
</comment>
<dbReference type="Proteomes" id="UP000001919">
    <property type="component" value="Chromosome"/>
</dbReference>
<dbReference type="Pfam" id="PF19320">
    <property type="entry name" value="GlfT2_domain3"/>
    <property type="match status" value="1"/>
</dbReference>
<proteinExistence type="inferred from homology"/>
<feature type="domain" description="Galactofuranosyltransferase GlfT2 N-terminal" evidence="6">
    <location>
        <begin position="88"/>
        <end position="199"/>
    </location>
</feature>
<evidence type="ECO:0000256" key="4">
    <source>
        <dbReference type="ARBA" id="ARBA00022679"/>
    </source>
</evidence>
<evidence type="ECO:0000313" key="8">
    <source>
        <dbReference type="EMBL" id="ACU85891.1"/>
    </source>
</evidence>
<dbReference type="Gene3D" id="3.90.550.60">
    <property type="match status" value="1"/>
</dbReference>
<dbReference type="KEGG" id="bfa:Bfae_20840"/>
<dbReference type="STRING" id="446465.Bfae_20840"/>
<keyword evidence="3" id="KW-0328">Glycosyltransferase</keyword>
<dbReference type="EMBL" id="CP001643">
    <property type="protein sequence ID" value="ACU85891.1"/>
    <property type="molecule type" value="Genomic_DNA"/>
</dbReference>
<gene>
    <name evidence="8" type="ordered locus">Bfae_20840</name>
</gene>
<evidence type="ECO:0000256" key="3">
    <source>
        <dbReference type="ARBA" id="ARBA00022676"/>
    </source>
</evidence>
<dbReference type="Pfam" id="PF17994">
    <property type="entry name" value="Glft2_N"/>
    <property type="match status" value="1"/>
</dbReference>